<gene>
    <name evidence="2" type="ordered locus">Ethha_1600</name>
</gene>
<evidence type="ECO:0000259" key="1">
    <source>
        <dbReference type="Pfam" id="PF21882"/>
    </source>
</evidence>
<feature type="domain" description="Putative tail fiber protein gp53-like C-terminal" evidence="1">
    <location>
        <begin position="161"/>
        <end position="235"/>
    </location>
</feature>
<sequence length="242" mass="24447">MANRTQFFSDGTTVYGASDFIAPMNALTTSGIIGGYQVTAPSSGMTVNVAAGSAILNGVLTTDDTTQAVPVPTNTGGNARTDAIVLQIDATAMTTTVVDVPGATTEAANQILLAVVTVPAGASSIVAGNIDGSGRVYAGLDNPFAAVASASLGSNGYVLLGNGLALQWGTLSLGAFPAYTDVSFPQAFSAVPFTIVATMEDSAPYAVSTAVWTATKFTAIQADSVAHLVHWFAIGPMTVARM</sequence>
<dbReference type="Pfam" id="PF21882">
    <property type="entry name" value="Gp53-like_C"/>
    <property type="match status" value="1"/>
</dbReference>
<dbReference type="Proteomes" id="UP000001551">
    <property type="component" value="Chromosome"/>
</dbReference>
<dbReference type="EMBL" id="CP002400">
    <property type="protein sequence ID" value="ADU27135.1"/>
    <property type="molecule type" value="Genomic_DNA"/>
</dbReference>
<dbReference type="InterPro" id="IPR054075">
    <property type="entry name" value="Gp53-like_C"/>
</dbReference>
<dbReference type="HOGENOM" id="CLU_1145832_0_0_9"/>
<dbReference type="AlphaFoldDB" id="E6U8Q0"/>
<reference evidence="2 3" key="1">
    <citation type="submission" date="2010-12" db="EMBL/GenBank/DDBJ databases">
        <title>Complete sequence of Ethanoligenens harbinense YUAN-3.</title>
        <authorList>
            <person name="Lucas S."/>
            <person name="Copeland A."/>
            <person name="Lapidus A."/>
            <person name="Cheng J.-F."/>
            <person name="Bruce D."/>
            <person name="Goodwin L."/>
            <person name="Pitluck S."/>
            <person name="Chertkov O."/>
            <person name="Misra M."/>
            <person name="Detter J.C."/>
            <person name="Han C."/>
            <person name="Tapia R."/>
            <person name="Land M."/>
            <person name="Hauser L."/>
            <person name="Jeffries C."/>
            <person name="Kyrpides N."/>
            <person name="Ivanova N."/>
            <person name="Mikhailova N."/>
            <person name="Wang A."/>
            <person name="Mouttaki H."/>
            <person name="He Z."/>
            <person name="Zhou J."/>
            <person name="Hemme C.L."/>
            <person name="Woyke T."/>
        </authorList>
    </citation>
    <scope>NUCLEOTIDE SEQUENCE [LARGE SCALE GENOMIC DNA]</scope>
    <source>
        <strain evidence="3">DSM 18485 / JCM 12961 / CGMCC 1.5033 / YUAN-3</strain>
    </source>
</reference>
<evidence type="ECO:0000313" key="2">
    <source>
        <dbReference type="EMBL" id="ADU27135.1"/>
    </source>
</evidence>
<evidence type="ECO:0000313" key="3">
    <source>
        <dbReference type="Proteomes" id="UP000001551"/>
    </source>
</evidence>
<dbReference type="KEGG" id="eha:Ethha_1600"/>
<name>E6U8Q0_ETHHY</name>
<protein>
    <recommendedName>
        <fullName evidence="1">Putative tail fiber protein gp53-like C-terminal domain-containing protein</fullName>
    </recommendedName>
</protein>
<dbReference type="Gene3D" id="2.60.40.3940">
    <property type="match status" value="1"/>
</dbReference>
<proteinExistence type="predicted"/>
<accession>E6U8Q0</accession>
<dbReference type="STRING" id="663278.Ethha_1600"/>
<organism evidence="2 3">
    <name type="scientific">Ethanoligenens harbinense (strain DSM 18485 / JCM 12961 / CGMCC 1.5033 / YUAN-3)</name>
    <dbReference type="NCBI Taxonomy" id="663278"/>
    <lineage>
        <taxon>Bacteria</taxon>
        <taxon>Bacillati</taxon>
        <taxon>Bacillota</taxon>
        <taxon>Clostridia</taxon>
        <taxon>Eubacteriales</taxon>
        <taxon>Oscillospiraceae</taxon>
        <taxon>Ethanoligenens</taxon>
    </lineage>
</organism>
<keyword evidence="3" id="KW-1185">Reference proteome</keyword>
<dbReference type="RefSeq" id="WP_013485490.1">
    <property type="nucleotide sequence ID" value="NC_014828.1"/>
</dbReference>